<dbReference type="GO" id="GO:0016747">
    <property type="term" value="F:acyltransferase activity, transferring groups other than amino-acyl groups"/>
    <property type="evidence" value="ECO:0007669"/>
    <property type="project" value="InterPro"/>
</dbReference>
<dbReference type="Proteomes" id="UP000186132">
    <property type="component" value="Unassembled WGS sequence"/>
</dbReference>
<reference evidence="2 3" key="1">
    <citation type="submission" date="2016-11" db="EMBL/GenBank/DDBJ databases">
        <authorList>
            <person name="Jaros S."/>
            <person name="Januszkiewicz K."/>
            <person name="Wedrychowicz H."/>
        </authorList>
    </citation>
    <scope>NUCLEOTIDE SEQUENCE [LARGE SCALE GENOMIC DNA]</scope>
    <source>
        <strain evidence="2 3">DSM 45627</strain>
    </source>
</reference>
<keyword evidence="3" id="KW-1185">Reference proteome</keyword>
<dbReference type="InterPro" id="IPR000182">
    <property type="entry name" value="GNAT_dom"/>
</dbReference>
<dbReference type="SUPFAM" id="SSF55729">
    <property type="entry name" value="Acyl-CoA N-acyltransferases (Nat)"/>
    <property type="match status" value="1"/>
</dbReference>
<accession>A0A1M5DS90</accession>
<dbReference type="AlphaFoldDB" id="A0A1M5DS90"/>
<gene>
    <name evidence="2" type="ORF">SAMN05443575_0681</name>
</gene>
<dbReference type="PANTHER" id="PTHR41700">
    <property type="entry name" value="GCN5-RELATED N-ACETYLTRANSFERASE"/>
    <property type="match status" value="1"/>
</dbReference>
<organism evidence="2 3">
    <name type="scientific">Jatrophihabitans endophyticus</name>
    <dbReference type="NCBI Taxonomy" id="1206085"/>
    <lineage>
        <taxon>Bacteria</taxon>
        <taxon>Bacillati</taxon>
        <taxon>Actinomycetota</taxon>
        <taxon>Actinomycetes</taxon>
        <taxon>Jatrophihabitantales</taxon>
        <taxon>Jatrophihabitantaceae</taxon>
        <taxon>Jatrophihabitans</taxon>
    </lineage>
</organism>
<dbReference type="PANTHER" id="PTHR41700:SF1">
    <property type="entry name" value="N-ACETYLTRANSFERASE DOMAIN-CONTAINING PROTEIN"/>
    <property type="match status" value="1"/>
</dbReference>
<dbReference type="STRING" id="1206085.SAMN05443575_0681"/>
<keyword evidence="2" id="KW-0808">Transferase</keyword>
<protein>
    <submittedName>
        <fullName evidence="2">Predicted acetyltransferase, GNAT superfamily</fullName>
    </submittedName>
</protein>
<feature type="domain" description="N-acetyltransferase" evidence="1">
    <location>
        <begin position="53"/>
        <end position="198"/>
    </location>
</feature>
<dbReference type="InterPro" id="IPR038764">
    <property type="entry name" value="GNAT_N_AcTrfase_prd"/>
</dbReference>
<dbReference type="PROSITE" id="PS51186">
    <property type="entry name" value="GNAT"/>
    <property type="match status" value="1"/>
</dbReference>
<evidence type="ECO:0000313" key="3">
    <source>
        <dbReference type="Proteomes" id="UP000186132"/>
    </source>
</evidence>
<evidence type="ECO:0000259" key="1">
    <source>
        <dbReference type="PROSITE" id="PS51186"/>
    </source>
</evidence>
<evidence type="ECO:0000313" key="2">
    <source>
        <dbReference type="EMBL" id="SHF69888.1"/>
    </source>
</evidence>
<sequence>MTGAEHVIRMKRMTDLDDAPTVTARPALPSVPADAALADAIRVADAAARASGVRVRQVGSLAELDAVDRLFEAIWQPGKHPPVTTELMRAFGKAGNYVAAAFDGETLVGACVGFFAAPSHDALHSHIAGVSPDARARSVGFALKLHQRAWALAHGVSVVGWTFDPLVGRNAYFNLVKLGARPVEYLPNFYGPMRDALNSDDDTDRLLVHWHLTSPAARRAGEGRPAPVDVGTMRRQGVVTALAVSEGGEPVVGSLDGDTLLVAVPADVEALRAASPAVARRWRQALRDTLGVLLADGAHVAGFDRAGWYVVRRGSAAASGEGTAS</sequence>
<dbReference type="Gene3D" id="3.40.630.30">
    <property type="match status" value="1"/>
</dbReference>
<dbReference type="InterPro" id="IPR016181">
    <property type="entry name" value="Acyl_CoA_acyltransferase"/>
</dbReference>
<proteinExistence type="predicted"/>
<dbReference type="EMBL" id="FQVU01000001">
    <property type="protein sequence ID" value="SHF69888.1"/>
    <property type="molecule type" value="Genomic_DNA"/>
</dbReference>
<name>A0A1M5DS90_9ACTN</name>